<dbReference type="SUPFAM" id="SSF51905">
    <property type="entry name" value="FAD/NAD(P)-binding domain"/>
    <property type="match status" value="1"/>
</dbReference>
<accession>A0ABU7KRV4</accession>
<dbReference type="Gene3D" id="3.50.50.60">
    <property type="entry name" value="FAD/NAD(P)-binding domain"/>
    <property type="match status" value="1"/>
</dbReference>
<evidence type="ECO:0000256" key="2">
    <source>
        <dbReference type="ARBA" id="ARBA00023033"/>
    </source>
</evidence>
<proteinExistence type="predicted"/>
<dbReference type="InterPro" id="IPR036188">
    <property type="entry name" value="FAD/NAD-bd_sf"/>
</dbReference>
<dbReference type="PRINTS" id="PR00420">
    <property type="entry name" value="RNGMNOXGNASE"/>
</dbReference>
<evidence type="ECO:0000256" key="1">
    <source>
        <dbReference type="ARBA" id="ARBA00023002"/>
    </source>
</evidence>
<dbReference type="EMBL" id="JAUUCC010000038">
    <property type="protein sequence ID" value="MEE2052031.1"/>
    <property type="molecule type" value="Genomic_DNA"/>
</dbReference>
<sequence length="361" mass="37623">MNGRALVVGGGVAGLAAARGLLEGGWEVEVRERLDGPPDIGGALMMWPAAMAGLDRIGLGDRVRERARRPAGGVIASPSGRALLTVGGARTDDLYLVSRSSLLATLAEGLPEGVVRWGAAVTAGEVRDAAGFDVVVGADGINSLVRRTVVPRAPAPRPLGTVAFRGTVAGPADLAVETWGRGRLFGVTPMDAGTANWFASVRVGLLREREGPDRVELLRALYGDWHPVVARVLDALPGSGVDRRVLYDLPAFGSYARGRHVLIGDAAHAMAPNLGRGACESLVDAAALAAALTAEPSVERALDRYDRVRRPPTRRLVLASRALNGCATAVRLSASREGVMRVAGRLSRTRTARPGPGLTGG</sequence>
<comment type="caution">
    <text evidence="4">The sequence shown here is derived from an EMBL/GenBank/DDBJ whole genome shotgun (WGS) entry which is preliminary data.</text>
</comment>
<dbReference type="PANTHER" id="PTHR13789">
    <property type="entry name" value="MONOOXYGENASE"/>
    <property type="match status" value="1"/>
</dbReference>
<keyword evidence="1" id="KW-0560">Oxidoreductase</keyword>
<dbReference type="Proteomes" id="UP001348641">
    <property type="component" value="Unassembled WGS sequence"/>
</dbReference>
<feature type="domain" description="FAD-binding" evidence="3">
    <location>
        <begin position="5"/>
        <end position="317"/>
    </location>
</feature>
<evidence type="ECO:0000313" key="5">
    <source>
        <dbReference type="Proteomes" id="UP001348641"/>
    </source>
</evidence>
<evidence type="ECO:0000259" key="3">
    <source>
        <dbReference type="Pfam" id="PF01494"/>
    </source>
</evidence>
<gene>
    <name evidence="4" type="ORF">Q8A49_16135</name>
</gene>
<dbReference type="InterPro" id="IPR002938">
    <property type="entry name" value="FAD-bd"/>
</dbReference>
<dbReference type="PANTHER" id="PTHR13789:SF309">
    <property type="entry name" value="PUTATIVE (AFU_ORTHOLOGUE AFUA_6G14510)-RELATED"/>
    <property type="match status" value="1"/>
</dbReference>
<dbReference type="GO" id="GO:0004497">
    <property type="term" value="F:monooxygenase activity"/>
    <property type="evidence" value="ECO:0007669"/>
    <property type="project" value="UniProtKB-KW"/>
</dbReference>
<name>A0ABU7KRV4_9ACTN</name>
<dbReference type="InterPro" id="IPR050493">
    <property type="entry name" value="FAD-dep_Monooxygenase_BioMet"/>
</dbReference>
<reference evidence="4 5" key="1">
    <citation type="submission" date="2023-07" db="EMBL/GenBank/DDBJ databases">
        <authorList>
            <person name="Girao M."/>
            <person name="Carvalho M.F."/>
        </authorList>
    </citation>
    <scope>NUCLEOTIDE SEQUENCE [LARGE SCALE GENOMIC DNA]</scope>
    <source>
        <strain evidence="4 5">66/93</strain>
    </source>
</reference>
<evidence type="ECO:0000313" key="4">
    <source>
        <dbReference type="EMBL" id="MEE2052031.1"/>
    </source>
</evidence>
<keyword evidence="2 4" id="KW-0503">Monooxygenase</keyword>
<dbReference type="Pfam" id="PF01494">
    <property type="entry name" value="FAD_binding_3"/>
    <property type="match status" value="1"/>
</dbReference>
<dbReference type="RefSeq" id="WP_330159084.1">
    <property type="nucleotide sequence ID" value="NZ_BAAAJA010000029.1"/>
</dbReference>
<organism evidence="4 5">
    <name type="scientific">Nocardiopsis tropica</name>
    <dbReference type="NCBI Taxonomy" id="109330"/>
    <lineage>
        <taxon>Bacteria</taxon>
        <taxon>Bacillati</taxon>
        <taxon>Actinomycetota</taxon>
        <taxon>Actinomycetes</taxon>
        <taxon>Streptosporangiales</taxon>
        <taxon>Nocardiopsidaceae</taxon>
        <taxon>Nocardiopsis</taxon>
    </lineage>
</organism>
<protein>
    <submittedName>
        <fullName evidence="4">FAD-dependent monooxygenase</fullName>
    </submittedName>
</protein>